<dbReference type="EMBL" id="JXBB01000023">
    <property type="protein sequence ID" value="OAR04208.1"/>
    <property type="molecule type" value="Genomic_DNA"/>
</dbReference>
<dbReference type="SUPFAM" id="SSF47928">
    <property type="entry name" value="N-terminal domain of the delta subunit of the F1F0-ATP synthase"/>
    <property type="match status" value="1"/>
</dbReference>
<dbReference type="InterPro" id="IPR026015">
    <property type="entry name" value="ATP_synth_OSCP/delta_N_sf"/>
</dbReference>
<evidence type="ECO:0000313" key="9">
    <source>
        <dbReference type="EMBL" id="OAR04208.1"/>
    </source>
</evidence>
<evidence type="ECO:0000313" key="10">
    <source>
        <dbReference type="Proteomes" id="UP000243024"/>
    </source>
</evidence>
<comment type="subcellular location">
    <subcellularLocation>
        <location evidence="7">Cell membrane</location>
        <topology evidence="7">Peripheral membrane protein</topology>
    </subcellularLocation>
    <subcellularLocation>
        <location evidence="1">Membrane</location>
    </subcellularLocation>
</comment>
<dbReference type="InterPro" id="IPR000711">
    <property type="entry name" value="ATPase_OSCP/dsu"/>
</dbReference>
<keyword evidence="2 7" id="KW-0813">Transport</keyword>
<accession>A0A179INH8</accession>
<dbReference type="OrthoDB" id="9802471at2"/>
<evidence type="ECO:0000256" key="5">
    <source>
        <dbReference type="ARBA" id="ARBA00023136"/>
    </source>
</evidence>
<dbReference type="GO" id="GO:0046933">
    <property type="term" value="F:proton-transporting ATP synthase activity, rotational mechanism"/>
    <property type="evidence" value="ECO:0007669"/>
    <property type="project" value="UniProtKB-UniRule"/>
</dbReference>
<proteinExistence type="inferred from homology"/>
<comment type="caution">
    <text evidence="9">The sequence shown here is derived from an EMBL/GenBank/DDBJ whole genome shotgun (WGS) entry which is preliminary data.</text>
</comment>
<reference evidence="8" key="2">
    <citation type="journal article" date="2021" name="Microbiology">
        <title>Metagenomic Analysis of the Microbial Community in the Underground Coal Fire Area (Kemerovo Region, Russia) Revealed Predominance of Thermophilic Members of the Phyla Deinococcus-thermus, Aquificae, and Firmicutes.</title>
        <authorList>
            <person name="Kadnikov V."/>
            <person name="Mardanov A.V."/>
            <person name="Beletsky A.V."/>
            <person name="Karnachuk O.V."/>
            <person name="Ravin N.V."/>
        </authorList>
    </citation>
    <scope>NUCLEOTIDE SEQUENCE</scope>
    <source>
        <strain evidence="8">RBS10-49</strain>
    </source>
</reference>
<keyword evidence="10" id="KW-1185">Reference proteome</keyword>
<evidence type="ECO:0000313" key="8">
    <source>
        <dbReference type="EMBL" id="MBT9282182.1"/>
    </source>
</evidence>
<sequence>MSWRDERIARRYARALYQALPPEARRPAVERLTDVVTWLRETPGALEWLRHPLVRSEDKMALLERALEGADERLVRFVRLLVEHGRAALLPAAADAFRAEVDRADGRLRVRVRSARPLPERVREQIEALFLAQGYRGVELEATVDRRLIGGFVLEADGRLYDASIARALEKLKDRLIADAGAREPGKIG</sequence>
<dbReference type="STRING" id="1484.SA87_07090"/>
<dbReference type="PANTHER" id="PTHR11910">
    <property type="entry name" value="ATP SYNTHASE DELTA CHAIN"/>
    <property type="match status" value="1"/>
</dbReference>
<keyword evidence="7" id="KW-0139">CF(1)</keyword>
<keyword evidence="6 7" id="KW-0066">ATP synthesis</keyword>
<dbReference type="Proteomes" id="UP000243024">
    <property type="component" value="Unassembled WGS sequence"/>
</dbReference>
<dbReference type="Pfam" id="PF00213">
    <property type="entry name" value="OSCP"/>
    <property type="match status" value="1"/>
</dbReference>
<keyword evidence="3 7" id="KW-0375">Hydrogen ion transport</keyword>
<comment type="function">
    <text evidence="7">This protein is part of the stalk that links CF(0) to CF(1). It either transmits conformational changes from CF(0) to CF(1) or is implicated in proton conduction.</text>
</comment>
<evidence type="ECO:0000256" key="1">
    <source>
        <dbReference type="ARBA" id="ARBA00004370"/>
    </source>
</evidence>
<dbReference type="Gene3D" id="1.10.520.20">
    <property type="entry name" value="N-terminal domain of the delta subunit of the F1F0-ATP synthase"/>
    <property type="match status" value="1"/>
</dbReference>
<dbReference type="HAMAP" id="MF_01416">
    <property type="entry name" value="ATP_synth_delta_bact"/>
    <property type="match status" value="1"/>
</dbReference>
<evidence type="ECO:0000256" key="2">
    <source>
        <dbReference type="ARBA" id="ARBA00022448"/>
    </source>
</evidence>
<organism evidence="9 10">
    <name type="scientific">Hydrogenibacillus schlegelii</name>
    <name type="common">Bacillus schlegelii</name>
    <dbReference type="NCBI Taxonomy" id="1484"/>
    <lineage>
        <taxon>Bacteria</taxon>
        <taxon>Bacillati</taxon>
        <taxon>Bacillota</taxon>
        <taxon>Bacilli</taxon>
        <taxon>Bacillales</taxon>
        <taxon>Bacillales Family X. Incertae Sedis</taxon>
        <taxon>Hydrogenibacillus</taxon>
    </lineage>
</organism>
<dbReference type="AlphaFoldDB" id="A0A179INH8"/>
<dbReference type="Proteomes" id="UP000748108">
    <property type="component" value="Unassembled WGS sequence"/>
</dbReference>
<dbReference type="RefSeq" id="WP_066201540.1">
    <property type="nucleotide sequence ID" value="NZ_CBCSAS010000008.1"/>
</dbReference>
<evidence type="ECO:0000256" key="4">
    <source>
        <dbReference type="ARBA" id="ARBA00023065"/>
    </source>
</evidence>
<dbReference type="NCBIfam" id="TIGR01145">
    <property type="entry name" value="ATP_synt_delta"/>
    <property type="match status" value="1"/>
</dbReference>
<protein>
    <recommendedName>
        <fullName evidence="7">ATP synthase subunit delta</fullName>
    </recommendedName>
    <alternativeName>
        <fullName evidence="7">ATP synthase F(1) sector subunit delta</fullName>
    </alternativeName>
    <alternativeName>
        <fullName evidence="7">F-type ATPase subunit delta</fullName>
        <shortName evidence="7">F-ATPase subunit delta</shortName>
    </alternativeName>
</protein>
<gene>
    <name evidence="7 8" type="primary">atpH</name>
    <name evidence="8" type="ORF">KM312_05935</name>
    <name evidence="9" type="ORF">SA87_07090</name>
</gene>
<comment type="function">
    <text evidence="7">F(1)F(0) ATP synthase produces ATP from ADP in the presence of a proton or sodium gradient. F-type ATPases consist of two structural domains, F(1) containing the extramembraneous catalytic core and F(0) containing the membrane proton channel, linked together by a central stalk and a peripheral stalk. During catalysis, ATP synthesis in the catalytic domain of F(1) is coupled via a rotary mechanism of the central stalk subunits to proton translocation.</text>
</comment>
<keyword evidence="4 7" id="KW-0406">Ion transport</keyword>
<keyword evidence="5 7" id="KW-0472">Membrane</keyword>
<name>A0A179INH8_HYDSH</name>
<evidence type="ECO:0000256" key="7">
    <source>
        <dbReference type="HAMAP-Rule" id="MF_01416"/>
    </source>
</evidence>
<comment type="similarity">
    <text evidence="7">Belongs to the ATPase delta chain family.</text>
</comment>
<keyword evidence="7" id="KW-1003">Cell membrane</keyword>
<dbReference type="EMBL" id="JAHHQF010000050">
    <property type="protein sequence ID" value="MBT9282182.1"/>
    <property type="molecule type" value="Genomic_DNA"/>
</dbReference>
<evidence type="ECO:0000256" key="3">
    <source>
        <dbReference type="ARBA" id="ARBA00022781"/>
    </source>
</evidence>
<dbReference type="GO" id="GO:0005886">
    <property type="term" value="C:plasma membrane"/>
    <property type="evidence" value="ECO:0007669"/>
    <property type="project" value="UniProtKB-SubCell"/>
</dbReference>
<reference evidence="9 10" key="1">
    <citation type="submission" date="2015-09" db="EMBL/GenBank/DDBJ databases">
        <title>Draft genome sequence of Hydrogenibacillus schlegelii DSM 2000.</title>
        <authorList>
            <person name="Hemp J."/>
        </authorList>
    </citation>
    <scope>NUCLEOTIDE SEQUENCE [LARGE SCALE GENOMIC DNA]</scope>
    <source>
        <strain evidence="9 10">MA 48</strain>
    </source>
</reference>
<dbReference type="PRINTS" id="PR00125">
    <property type="entry name" value="ATPASEDELTA"/>
</dbReference>
<dbReference type="GO" id="GO:0045259">
    <property type="term" value="C:proton-transporting ATP synthase complex"/>
    <property type="evidence" value="ECO:0007669"/>
    <property type="project" value="UniProtKB-KW"/>
</dbReference>
<evidence type="ECO:0000256" key="6">
    <source>
        <dbReference type="ARBA" id="ARBA00023310"/>
    </source>
</evidence>